<keyword evidence="2" id="KW-0540">Nuclease</keyword>
<evidence type="ECO:0000256" key="3">
    <source>
        <dbReference type="ARBA" id="ARBA00022759"/>
    </source>
</evidence>
<name>A0AAW0Y8N8_CHEQU</name>
<accession>A0AAW0Y8N8</accession>
<dbReference type="GO" id="GO:0005634">
    <property type="term" value="C:nucleus"/>
    <property type="evidence" value="ECO:0007669"/>
    <property type="project" value="TreeGrafter"/>
</dbReference>
<evidence type="ECO:0000256" key="2">
    <source>
        <dbReference type="ARBA" id="ARBA00022722"/>
    </source>
</evidence>
<keyword evidence="3" id="KW-0255">Endonuclease</keyword>
<dbReference type="InterPro" id="IPR044929">
    <property type="entry name" value="DNA/RNA_non-sp_Endonuclease_sf"/>
</dbReference>
<dbReference type="Proteomes" id="UP001445076">
    <property type="component" value="Unassembled WGS sequence"/>
</dbReference>
<comment type="similarity">
    <text evidence="1">Belongs to the DNA/RNA non-specific endonuclease family.</text>
</comment>
<feature type="domain" description="DNA/RNA non-specific endonuclease/pyrophosphatase/phosphodiesterase" evidence="6">
    <location>
        <begin position="1"/>
        <end position="169"/>
    </location>
</feature>
<evidence type="ECO:0000256" key="1">
    <source>
        <dbReference type="ARBA" id="ARBA00010052"/>
    </source>
</evidence>
<dbReference type="InterPro" id="IPR040255">
    <property type="entry name" value="Non-specific_endonuclease"/>
</dbReference>
<keyword evidence="8" id="KW-1185">Reference proteome</keyword>
<sequence length="186" mass="21038">VDGQQFLAKGHLAPDADFVYTFEQDATYYYANVVPQWQGINNGNWKRLENDIRDLAKKKKRTLEVWTGTYGTLQLPDANNNHIDLFLGLPEKLKIIPVPALVWKVVHDIKSRQAVAIVGVNELTGKGKAKELSLFQPPCRDLCHELSWIDWDTSDRERGLAFCCQVKDLKPTIPVLPNLGSVTLLK</sequence>
<dbReference type="GO" id="GO:0003676">
    <property type="term" value="F:nucleic acid binding"/>
    <property type="evidence" value="ECO:0007669"/>
    <property type="project" value="InterPro"/>
</dbReference>
<proteinExistence type="inferred from homology"/>
<dbReference type="Pfam" id="PF01223">
    <property type="entry name" value="Endonuclease_NS"/>
    <property type="match status" value="1"/>
</dbReference>
<evidence type="ECO:0000313" key="7">
    <source>
        <dbReference type="EMBL" id="KAK8749199.1"/>
    </source>
</evidence>
<dbReference type="GO" id="GO:0006309">
    <property type="term" value="P:apoptotic DNA fragmentation"/>
    <property type="evidence" value="ECO:0007669"/>
    <property type="project" value="TreeGrafter"/>
</dbReference>
<dbReference type="SUPFAM" id="SSF54060">
    <property type="entry name" value="His-Me finger endonucleases"/>
    <property type="match status" value="1"/>
</dbReference>
<evidence type="ECO:0000256" key="5">
    <source>
        <dbReference type="PIRSR" id="PIRSR640255-2"/>
    </source>
</evidence>
<dbReference type="GO" id="GO:0000014">
    <property type="term" value="F:single-stranded DNA endodeoxyribonuclease activity"/>
    <property type="evidence" value="ECO:0007669"/>
    <property type="project" value="TreeGrafter"/>
</dbReference>
<evidence type="ECO:0000313" key="8">
    <source>
        <dbReference type="Proteomes" id="UP001445076"/>
    </source>
</evidence>
<dbReference type="PANTHER" id="PTHR13966:SF19">
    <property type="entry name" value="NUCLEASE EXOG, MITOCHONDRIAL"/>
    <property type="match status" value="1"/>
</dbReference>
<dbReference type="GO" id="GO:0005743">
    <property type="term" value="C:mitochondrial inner membrane"/>
    <property type="evidence" value="ECO:0007669"/>
    <property type="project" value="TreeGrafter"/>
</dbReference>
<dbReference type="GO" id="GO:0004521">
    <property type="term" value="F:RNA endonuclease activity"/>
    <property type="evidence" value="ECO:0007669"/>
    <property type="project" value="TreeGrafter"/>
</dbReference>
<reference evidence="7 8" key="1">
    <citation type="journal article" date="2024" name="BMC Genomics">
        <title>Genome assembly of redclaw crayfish (Cherax quadricarinatus) provides insights into its immune adaptation and hypoxia tolerance.</title>
        <authorList>
            <person name="Liu Z."/>
            <person name="Zheng J."/>
            <person name="Li H."/>
            <person name="Fang K."/>
            <person name="Wang S."/>
            <person name="He J."/>
            <person name="Zhou D."/>
            <person name="Weng S."/>
            <person name="Chi M."/>
            <person name="Gu Z."/>
            <person name="He J."/>
            <person name="Li F."/>
            <person name="Wang M."/>
        </authorList>
    </citation>
    <scope>NUCLEOTIDE SEQUENCE [LARGE SCALE GENOMIC DNA]</scope>
    <source>
        <strain evidence="7">ZL_2023a</strain>
    </source>
</reference>
<feature type="active site" description="Proton acceptor" evidence="4">
    <location>
        <position position="11"/>
    </location>
</feature>
<feature type="non-terminal residue" evidence="7">
    <location>
        <position position="1"/>
    </location>
</feature>
<organism evidence="7 8">
    <name type="scientific">Cherax quadricarinatus</name>
    <name type="common">Australian red claw crayfish</name>
    <dbReference type="NCBI Taxonomy" id="27406"/>
    <lineage>
        <taxon>Eukaryota</taxon>
        <taxon>Metazoa</taxon>
        <taxon>Ecdysozoa</taxon>
        <taxon>Arthropoda</taxon>
        <taxon>Crustacea</taxon>
        <taxon>Multicrustacea</taxon>
        <taxon>Malacostraca</taxon>
        <taxon>Eumalacostraca</taxon>
        <taxon>Eucarida</taxon>
        <taxon>Decapoda</taxon>
        <taxon>Pleocyemata</taxon>
        <taxon>Astacidea</taxon>
        <taxon>Parastacoidea</taxon>
        <taxon>Parastacidae</taxon>
        <taxon>Cherax</taxon>
    </lineage>
</organism>
<keyword evidence="3" id="KW-0378">Hydrolase</keyword>
<gene>
    <name evidence="7" type="ORF">OTU49_015727</name>
</gene>
<dbReference type="PANTHER" id="PTHR13966">
    <property type="entry name" value="ENDONUCLEASE RELATED"/>
    <property type="match status" value="1"/>
</dbReference>
<comment type="caution">
    <text evidence="7">The sequence shown here is derived from an EMBL/GenBank/DDBJ whole genome shotgun (WGS) entry which is preliminary data.</text>
</comment>
<dbReference type="GO" id="GO:0046872">
    <property type="term" value="F:metal ion binding"/>
    <property type="evidence" value="ECO:0007669"/>
    <property type="project" value="UniProtKB-KW"/>
</dbReference>
<dbReference type="Gene3D" id="3.40.570.10">
    <property type="entry name" value="Extracellular Endonuclease, subunit A"/>
    <property type="match status" value="1"/>
</dbReference>
<dbReference type="EMBL" id="JARKIK010000010">
    <property type="protein sequence ID" value="KAK8749199.1"/>
    <property type="molecule type" value="Genomic_DNA"/>
</dbReference>
<dbReference type="InterPro" id="IPR001604">
    <property type="entry name" value="Endo_G_ENPP1-like_dom"/>
</dbReference>
<feature type="binding site" evidence="5">
    <location>
        <position position="41"/>
    </location>
    <ligand>
        <name>Mg(2+)</name>
        <dbReference type="ChEBI" id="CHEBI:18420"/>
        <note>catalytic</note>
    </ligand>
</feature>
<protein>
    <recommendedName>
        <fullName evidence="6">DNA/RNA non-specific endonuclease/pyrophosphatase/phosphodiesterase domain-containing protein</fullName>
    </recommendedName>
</protein>
<dbReference type="SMART" id="SM00892">
    <property type="entry name" value="Endonuclease_NS"/>
    <property type="match status" value="1"/>
</dbReference>
<evidence type="ECO:0000259" key="6">
    <source>
        <dbReference type="SMART" id="SM00892"/>
    </source>
</evidence>
<evidence type="ECO:0000256" key="4">
    <source>
        <dbReference type="PIRSR" id="PIRSR640255-1"/>
    </source>
</evidence>
<dbReference type="AlphaFoldDB" id="A0AAW0Y8N8"/>
<dbReference type="InterPro" id="IPR044925">
    <property type="entry name" value="His-Me_finger_sf"/>
</dbReference>
<keyword evidence="5" id="KW-0479">Metal-binding</keyword>